<dbReference type="InterPro" id="IPR017853">
    <property type="entry name" value="GH"/>
</dbReference>
<reference evidence="3 4" key="1">
    <citation type="journal article" date="2018" name="Nat. Genet.">
        <title>The Rosa genome provides new insights in the design of modern roses.</title>
        <authorList>
            <person name="Bendahmane M."/>
        </authorList>
    </citation>
    <scope>NUCLEOTIDE SEQUENCE [LARGE SCALE GENOMIC DNA]</scope>
    <source>
        <strain evidence="4">cv. Old Blush</strain>
    </source>
</reference>
<dbReference type="InterPro" id="IPR008811">
    <property type="entry name" value="Glycosyl_hydrolases_36"/>
</dbReference>
<dbReference type="Proteomes" id="UP000238479">
    <property type="component" value="Chromosome 7"/>
</dbReference>
<dbReference type="AlphaFoldDB" id="A0A2P6P5F2"/>
<accession>A0A2P6P5F2</accession>
<keyword evidence="3" id="KW-0808">Transferase</keyword>
<evidence type="ECO:0000313" key="4">
    <source>
        <dbReference type="Proteomes" id="UP000238479"/>
    </source>
</evidence>
<dbReference type="Pfam" id="PF05691">
    <property type="entry name" value="Raffinose_syn"/>
    <property type="match status" value="1"/>
</dbReference>
<dbReference type="EC" id="2.4.1.82" evidence="3"/>
<keyword evidence="2" id="KW-0119">Carbohydrate metabolism</keyword>
<gene>
    <name evidence="3" type="ORF">RchiOBHm_Chr7g0192011</name>
</gene>
<keyword evidence="4" id="KW-1185">Reference proteome</keyword>
<dbReference type="Gramene" id="PRQ17158">
    <property type="protein sequence ID" value="PRQ17158"/>
    <property type="gene ID" value="RchiOBHm_Chr7g0192011"/>
</dbReference>
<evidence type="ECO:0000256" key="2">
    <source>
        <dbReference type="ARBA" id="ARBA00023277"/>
    </source>
</evidence>
<dbReference type="OMA" id="WHETEFY"/>
<proteinExistence type="inferred from homology"/>
<comment type="caution">
    <text evidence="3">The sequence shown here is derived from an EMBL/GenBank/DDBJ whole genome shotgun (WGS) entry which is preliminary data.</text>
</comment>
<dbReference type="GO" id="GO:0047274">
    <property type="term" value="F:galactinol-sucrose galactosyltransferase activity"/>
    <property type="evidence" value="ECO:0007669"/>
    <property type="project" value="UniProtKB-EC"/>
</dbReference>
<dbReference type="PANTHER" id="PTHR31268:SF35">
    <property type="entry name" value="GALACTINOL--SUCROSE GALACTOSYLTRANSFERASE"/>
    <property type="match status" value="1"/>
</dbReference>
<sequence>MIYRFYDDLHSYLASCNIDGVKVDIHNEVELLASGYGGRVALMRHFQEALEESVMRNFGSDNLICSMSLSNDYIYSSKKSAASRVSEDFMPLEKTFQTLHVAAVAFNSLLMGEIVVPDWDMLFSDHYTREFHAAARALGGCPVYVSDKPGSHNFNVLKKLVLPDGSILRARFAGRPTRDCLFSDPVVDGKSLLKIWNLNKVSGVIGVFNCQRAGKWPPIAGAQYVPSSESAPPLIGLVSPIDINMLEDVANESWRGECAVYAYHSGTLSVMPKKDHFEVSLDVLECEVFTISPIMVFGDNLLFAPMGLLDMYNSGGALESLDVSNNDLFDCVVKVRVRGCGRFGAYSNKKPKSCLVNKKEEFIVYNANNGLLVLKLQGDCKVKEIEFMY</sequence>
<organism evidence="3 4">
    <name type="scientific">Rosa chinensis</name>
    <name type="common">China rose</name>
    <dbReference type="NCBI Taxonomy" id="74649"/>
    <lineage>
        <taxon>Eukaryota</taxon>
        <taxon>Viridiplantae</taxon>
        <taxon>Streptophyta</taxon>
        <taxon>Embryophyta</taxon>
        <taxon>Tracheophyta</taxon>
        <taxon>Spermatophyta</taxon>
        <taxon>Magnoliopsida</taxon>
        <taxon>eudicotyledons</taxon>
        <taxon>Gunneridae</taxon>
        <taxon>Pentapetalae</taxon>
        <taxon>rosids</taxon>
        <taxon>fabids</taxon>
        <taxon>Rosales</taxon>
        <taxon>Rosaceae</taxon>
        <taxon>Rosoideae</taxon>
        <taxon>Rosoideae incertae sedis</taxon>
        <taxon>Rosa</taxon>
    </lineage>
</organism>
<name>A0A2P6P5F2_ROSCH</name>
<protein>
    <submittedName>
        <fullName evidence="3">Putative galactinol--sucrose galactosyltransferase</fullName>
        <ecNumber evidence="3">2.4.1.82</ecNumber>
    </submittedName>
</protein>
<evidence type="ECO:0000313" key="3">
    <source>
        <dbReference type="EMBL" id="PRQ17158.1"/>
    </source>
</evidence>
<evidence type="ECO:0000256" key="1">
    <source>
        <dbReference type="ARBA" id="ARBA00007240"/>
    </source>
</evidence>
<dbReference type="EMBL" id="PDCK01000045">
    <property type="protein sequence ID" value="PRQ17158.1"/>
    <property type="molecule type" value="Genomic_DNA"/>
</dbReference>
<dbReference type="PANTHER" id="PTHR31268">
    <property type="match status" value="1"/>
</dbReference>
<keyword evidence="3" id="KW-0328">Glycosyltransferase</keyword>
<dbReference type="SUPFAM" id="SSF51445">
    <property type="entry name" value="(Trans)glycosidases"/>
    <property type="match status" value="1"/>
</dbReference>
<comment type="similarity">
    <text evidence="1">Belongs to the glycosyl hydrolases 36 family.</text>
</comment>